<evidence type="ECO:0000313" key="1">
    <source>
        <dbReference type="EMBL" id="KAI8027938.1"/>
    </source>
</evidence>
<proteinExistence type="predicted"/>
<organism evidence="1 2">
    <name type="scientific">Camellia lanceoleosa</name>
    <dbReference type="NCBI Taxonomy" id="1840588"/>
    <lineage>
        <taxon>Eukaryota</taxon>
        <taxon>Viridiplantae</taxon>
        <taxon>Streptophyta</taxon>
        <taxon>Embryophyta</taxon>
        <taxon>Tracheophyta</taxon>
        <taxon>Spermatophyta</taxon>
        <taxon>Magnoliopsida</taxon>
        <taxon>eudicotyledons</taxon>
        <taxon>Gunneridae</taxon>
        <taxon>Pentapetalae</taxon>
        <taxon>asterids</taxon>
        <taxon>Ericales</taxon>
        <taxon>Theaceae</taxon>
        <taxon>Camellia</taxon>
    </lineage>
</organism>
<sequence length="113" mass="12902">MVGTSLDKDITIFGMIPAQSRPTNPNPTLAEIDSLEIPMEEYIQATIHKEDYEEWVLLAVYASPNLAARENLWEELEETANNMNQPWLVAGNFNDFTVQSERSFSPNHNFNKT</sequence>
<reference evidence="1 2" key="1">
    <citation type="journal article" date="2022" name="Plant J.">
        <title>Chromosome-level genome of Camellia lanceoleosa provides a valuable resource for understanding genome evolution and self-incompatibility.</title>
        <authorList>
            <person name="Gong W."/>
            <person name="Xiao S."/>
            <person name="Wang L."/>
            <person name="Liao Z."/>
            <person name="Chang Y."/>
            <person name="Mo W."/>
            <person name="Hu G."/>
            <person name="Li W."/>
            <person name="Zhao G."/>
            <person name="Zhu H."/>
            <person name="Hu X."/>
            <person name="Ji K."/>
            <person name="Xiang X."/>
            <person name="Song Q."/>
            <person name="Yuan D."/>
            <person name="Jin S."/>
            <person name="Zhang L."/>
        </authorList>
    </citation>
    <scope>NUCLEOTIDE SEQUENCE [LARGE SCALE GENOMIC DNA]</scope>
    <source>
        <strain evidence="1">SQ_2022a</strain>
    </source>
</reference>
<keyword evidence="2" id="KW-1185">Reference proteome</keyword>
<gene>
    <name evidence="1" type="ORF">LOK49_LG02G03797</name>
</gene>
<comment type="caution">
    <text evidence="1">The sequence shown here is derived from an EMBL/GenBank/DDBJ whole genome shotgun (WGS) entry which is preliminary data.</text>
</comment>
<evidence type="ECO:0000313" key="2">
    <source>
        <dbReference type="Proteomes" id="UP001060215"/>
    </source>
</evidence>
<dbReference type="Proteomes" id="UP001060215">
    <property type="component" value="Chromosome 3"/>
</dbReference>
<name>A0ACC0IS66_9ERIC</name>
<protein>
    <submittedName>
        <fullName evidence="1">Uncharacterized protein</fullName>
    </submittedName>
</protein>
<accession>A0ACC0IS66</accession>
<dbReference type="EMBL" id="CM045760">
    <property type="protein sequence ID" value="KAI8027938.1"/>
    <property type="molecule type" value="Genomic_DNA"/>
</dbReference>